<keyword evidence="3" id="KW-1185">Reference proteome</keyword>
<evidence type="ECO:0008006" key="4">
    <source>
        <dbReference type="Google" id="ProtNLM"/>
    </source>
</evidence>
<sequence>MRAAVGLEWSLLLRRGVWVWPIALYALALIGIGALAVGPEHWAYRLVTPALVLISGWLGWLIGSATPSSAWRVAVVALGGLERALAARWLAGIGASALPLIGAWIAVEVGHSSASAGGGLWWPGIWLQLVAAIFGTSVGLWLGFTVTEEAGQPVEPSVATAWACGGIAAAGVFALVPYIGILTAFLFVLATVVAAVLALHTPA</sequence>
<keyword evidence="1" id="KW-0472">Membrane</keyword>
<feature type="transmembrane region" description="Helical" evidence="1">
    <location>
        <begin position="84"/>
        <end position="105"/>
    </location>
</feature>
<feature type="transmembrane region" description="Helical" evidence="1">
    <location>
        <begin position="158"/>
        <end position="175"/>
    </location>
</feature>
<keyword evidence="1" id="KW-0812">Transmembrane</keyword>
<reference evidence="2" key="1">
    <citation type="journal article" date="2018" name="Int. J. Syst. Evol. Microbiol.">
        <title>Jatrophihabitans telluris sp. nov., isolated from sediment soil of lava forest wetlands and the emended description of the genus Jatrophihabitans.</title>
        <authorList>
            <person name="Lee K.C."/>
            <person name="Suh M.K."/>
            <person name="Eom M.K."/>
            <person name="Kim K.K."/>
            <person name="Kim J.S."/>
            <person name="Kim D.S."/>
            <person name="Ko S.H."/>
            <person name="Shin Y.K."/>
            <person name="Lee J.S."/>
        </authorList>
    </citation>
    <scope>NUCLEOTIDE SEQUENCE</scope>
    <source>
        <strain evidence="2">N237</strain>
    </source>
</reference>
<feature type="transmembrane region" description="Helical" evidence="1">
    <location>
        <begin position="42"/>
        <end position="63"/>
    </location>
</feature>
<organism evidence="2 3">
    <name type="scientific">Jatrophihabitans telluris</name>
    <dbReference type="NCBI Taxonomy" id="2038343"/>
    <lineage>
        <taxon>Bacteria</taxon>
        <taxon>Bacillati</taxon>
        <taxon>Actinomycetota</taxon>
        <taxon>Actinomycetes</taxon>
        <taxon>Jatrophihabitantales</taxon>
        <taxon>Jatrophihabitantaceae</taxon>
        <taxon>Jatrophihabitans</taxon>
    </lineage>
</organism>
<protein>
    <recommendedName>
        <fullName evidence="4">ABC transporter permease</fullName>
    </recommendedName>
</protein>
<feature type="transmembrane region" description="Helical" evidence="1">
    <location>
        <begin position="12"/>
        <end position="36"/>
    </location>
</feature>
<proteinExistence type="predicted"/>
<name>A0ABY4QY54_9ACTN</name>
<evidence type="ECO:0000313" key="3">
    <source>
        <dbReference type="Proteomes" id="UP001056336"/>
    </source>
</evidence>
<keyword evidence="1" id="KW-1133">Transmembrane helix</keyword>
<dbReference type="RefSeq" id="WP_249772038.1">
    <property type="nucleotide sequence ID" value="NZ_CP097332.1"/>
</dbReference>
<dbReference type="EMBL" id="CP097332">
    <property type="protein sequence ID" value="UQX88489.1"/>
    <property type="molecule type" value="Genomic_DNA"/>
</dbReference>
<evidence type="ECO:0000313" key="2">
    <source>
        <dbReference type="EMBL" id="UQX88489.1"/>
    </source>
</evidence>
<reference evidence="2" key="2">
    <citation type="submission" date="2022-05" db="EMBL/GenBank/DDBJ databases">
        <authorList>
            <person name="Kim J.-S."/>
            <person name="Lee K."/>
            <person name="Suh M."/>
            <person name="Eom M."/>
            <person name="Kim J.-S."/>
            <person name="Kim D.-S."/>
            <person name="Ko S.-H."/>
            <person name="Shin Y."/>
            <person name="Lee J.-S."/>
        </authorList>
    </citation>
    <scope>NUCLEOTIDE SEQUENCE</scope>
    <source>
        <strain evidence="2">N237</strain>
    </source>
</reference>
<feature type="transmembrane region" description="Helical" evidence="1">
    <location>
        <begin position="125"/>
        <end position="146"/>
    </location>
</feature>
<dbReference type="Proteomes" id="UP001056336">
    <property type="component" value="Chromosome"/>
</dbReference>
<evidence type="ECO:0000256" key="1">
    <source>
        <dbReference type="SAM" id="Phobius"/>
    </source>
</evidence>
<gene>
    <name evidence="2" type="ORF">M6D93_00445</name>
</gene>
<accession>A0ABY4QY54</accession>
<feature type="transmembrane region" description="Helical" evidence="1">
    <location>
        <begin position="181"/>
        <end position="199"/>
    </location>
</feature>